<evidence type="ECO:0000313" key="6">
    <source>
        <dbReference type="Proteomes" id="UP001147653"/>
    </source>
</evidence>
<dbReference type="RefSeq" id="WP_270028130.1">
    <property type="nucleotide sequence ID" value="NZ_JAPDDP010000059.1"/>
</dbReference>
<feature type="chain" id="PRO_5040797796" evidence="3">
    <location>
        <begin position="22"/>
        <end position="603"/>
    </location>
</feature>
<protein>
    <submittedName>
        <fullName evidence="5">Alpha/beta hydrolase</fullName>
    </submittedName>
</protein>
<reference evidence="5" key="1">
    <citation type="submission" date="2022-10" db="EMBL/GenBank/DDBJ databases">
        <title>The WGS of Solirubrobacter phytolaccae KCTC 29190.</title>
        <authorList>
            <person name="Jiang Z."/>
        </authorList>
    </citation>
    <scope>NUCLEOTIDE SEQUENCE</scope>
    <source>
        <strain evidence="5">KCTC 29190</strain>
    </source>
</reference>
<keyword evidence="6" id="KW-1185">Reference proteome</keyword>
<dbReference type="Pfam" id="PF00561">
    <property type="entry name" value="Abhydrolase_1"/>
    <property type="match status" value="1"/>
</dbReference>
<dbReference type="SUPFAM" id="SSF53474">
    <property type="entry name" value="alpha/beta-Hydrolases"/>
    <property type="match status" value="1"/>
</dbReference>
<dbReference type="InterPro" id="IPR051601">
    <property type="entry name" value="Serine_prot/Carboxylest_S33"/>
</dbReference>
<dbReference type="InterPro" id="IPR000073">
    <property type="entry name" value="AB_hydrolase_1"/>
</dbReference>
<dbReference type="GO" id="GO:0016787">
    <property type="term" value="F:hydrolase activity"/>
    <property type="evidence" value="ECO:0007669"/>
    <property type="project" value="UniProtKB-KW"/>
</dbReference>
<keyword evidence="3" id="KW-0732">Signal</keyword>
<keyword evidence="2 5" id="KW-0378">Hydrolase</keyword>
<sequence length="603" mass="63964">MAYRVGIAAILVLALAAPAEAAVEVRPCGGAVCGELRRPLDPERPRGRGIDVAFRLYRATERATGPAIVAVEGGPGYPSTGTRAEYRAIFGPLLRTRDLLLVDNRGTGESALIDCPSVQSYVGRTSGPAFARRAARCAAQIKRRYGDPSLFATAYAVNDLAAVIRALKLGRVDLYGDSYGTYFVQDFVARHPSLLHSVTLDSAYPRRDTDPWYASSAATLRSALELVSPGSVARLDQLLQRVRITPISGATKDSDGTPLRVRVDPRTLSDLVQDSASDPLILRELDASVRAALSGDSAPLLRLVGQANTWSHTPTEAAYFSRGAYLAVACADYPQVFGLDEPAPSTFAPFTLAEWTSVSGFTQPYDVCADWPRPRRAPPALPDRRLPASVPVLIVGGDLDSLTPVSDAPVIAQALGANVRTVVLRNTVHVTSQGGTHLVEGMRCARIVIRSFVGGRLKDSCAAGIPRPHTAGAYPLTFADAAPATLFSGPDPGEPARRAATVAAEAFGDVIARWLYSAGNRGPGLRGGHFTATEQDGDTAFRLINVRFVADAPVNGTGTYDPVTSGVDATLHVAGVTARVRWRQSEPLASVQVGDSVLRLPAP</sequence>
<comment type="similarity">
    <text evidence="1">Belongs to the peptidase S33 family.</text>
</comment>
<feature type="signal peptide" evidence="3">
    <location>
        <begin position="1"/>
        <end position="21"/>
    </location>
</feature>
<gene>
    <name evidence="5" type="ORF">OJ997_25635</name>
</gene>
<evidence type="ECO:0000256" key="2">
    <source>
        <dbReference type="ARBA" id="ARBA00022801"/>
    </source>
</evidence>
<evidence type="ECO:0000259" key="4">
    <source>
        <dbReference type="Pfam" id="PF00561"/>
    </source>
</evidence>
<dbReference type="Gene3D" id="3.40.50.1820">
    <property type="entry name" value="alpha/beta hydrolase"/>
    <property type="match status" value="1"/>
</dbReference>
<evidence type="ECO:0000256" key="3">
    <source>
        <dbReference type="SAM" id="SignalP"/>
    </source>
</evidence>
<dbReference type="PANTHER" id="PTHR43248">
    <property type="entry name" value="2-SUCCINYL-6-HYDROXY-2,4-CYCLOHEXADIENE-1-CARBOXYLATE SYNTHASE"/>
    <property type="match status" value="1"/>
</dbReference>
<dbReference type="EMBL" id="JAPDDP010000059">
    <property type="protein sequence ID" value="MDA0183716.1"/>
    <property type="molecule type" value="Genomic_DNA"/>
</dbReference>
<name>A0A9X3NGM8_9ACTN</name>
<dbReference type="AlphaFoldDB" id="A0A9X3NGM8"/>
<dbReference type="InterPro" id="IPR029058">
    <property type="entry name" value="AB_hydrolase_fold"/>
</dbReference>
<accession>A0A9X3NGM8</accession>
<feature type="domain" description="AB hydrolase-1" evidence="4">
    <location>
        <begin position="66"/>
        <end position="429"/>
    </location>
</feature>
<evidence type="ECO:0000313" key="5">
    <source>
        <dbReference type="EMBL" id="MDA0183716.1"/>
    </source>
</evidence>
<comment type="caution">
    <text evidence="5">The sequence shown here is derived from an EMBL/GenBank/DDBJ whole genome shotgun (WGS) entry which is preliminary data.</text>
</comment>
<organism evidence="5 6">
    <name type="scientific">Solirubrobacter phytolaccae</name>
    <dbReference type="NCBI Taxonomy" id="1404360"/>
    <lineage>
        <taxon>Bacteria</taxon>
        <taxon>Bacillati</taxon>
        <taxon>Actinomycetota</taxon>
        <taxon>Thermoleophilia</taxon>
        <taxon>Solirubrobacterales</taxon>
        <taxon>Solirubrobacteraceae</taxon>
        <taxon>Solirubrobacter</taxon>
    </lineage>
</organism>
<dbReference type="PANTHER" id="PTHR43248:SF25">
    <property type="entry name" value="AB HYDROLASE-1 DOMAIN-CONTAINING PROTEIN-RELATED"/>
    <property type="match status" value="1"/>
</dbReference>
<evidence type="ECO:0000256" key="1">
    <source>
        <dbReference type="ARBA" id="ARBA00010088"/>
    </source>
</evidence>
<dbReference type="Proteomes" id="UP001147653">
    <property type="component" value="Unassembled WGS sequence"/>
</dbReference>
<proteinExistence type="inferred from homology"/>